<evidence type="ECO:0000256" key="5">
    <source>
        <dbReference type="ARBA" id="ARBA00023088"/>
    </source>
</evidence>
<feature type="transmembrane region" description="Helical" evidence="6">
    <location>
        <begin position="686"/>
        <end position="706"/>
    </location>
</feature>
<keyword evidence="5" id="KW-0572">Peptidoglycan-anchor</keyword>
<reference evidence="9 10" key="1">
    <citation type="submission" date="2023-06" db="EMBL/GenBank/DDBJ databases">
        <title>Cellulomonas sp. MW4 Whole genome sequence.</title>
        <authorList>
            <person name="Park S."/>
        </authorList>
    </citation>
    <scope>NUCLEOTIDE SEQUENCE [LARGE SCALE GENOMIC DNA]</scope>
    <source>
        <strain evidence="9 10">MW4</strain>
    </source>
</reference>
<feature type="chain" id="PRO_5045369554" evidence="7">
    <location>
        <begin position="26"/>
        <end position="712"/>
    </location>
</feature>
<keyword evidence="10" id="KW-1185">Reference proteome</keyword>
<dbReference type="InterPro" id="IPR057693">
    <property type="entry name" value="DUF7933"/>
</dbReference>
<dbReference type="Proteomes" id="UP001529338">
    <property type="component" value="Unassembled WGS sequence"/>
</dbReference>
<feature type="signal peptide" evidence="7">
    <location>
        <begin position="1"/>
        <end position="25"/>
    </location>
</feature>
<dbReference type="RefSeq" id="WP_289455346.1">
    <property type="nucleotide sequence ID" value="NZ_JAUCGQ010000001.1"/>
</dbReference>
<comment type="caution">
    <text evidence="9">The sequence shown here is derived from an EMBL/GenBank/DDBJ whole genome shotgun (WGS) entry which is preliminary data.</text>
</comment>
<dbReference type="InterPro" id="IPR009459">
    <property type="entry name" value="MucBP_dom"/>
</dbReference>
<keyword evidence="6" id="KW-0472">Membrane</keyword>
<accession>A0ABT7SH64</accession>
<dbReference type="InterPro" id="IPR019931">
    <property type="entry name" value="LPXTG_anchor"/>
</dbReference>
<dbReference type="Pfam" id="PF06458">
    <property type="entry name" value="MucBP"/>
    <property type="match status" value="3"/>
</dbReference>
<protein>
    <submittedName>
        <fullName evidence="9">MucBP domain-containing protein</fullName>
    </submittedName>
</protein>
<name>A0ABT7SH64_9CELL</name>
<keyword evidence="6" id="KW-1133">Transmembrane helix</keyword>
<keyword evidence="3 7" id="KW-0732">Signal</keyword>
<evidence type="ECO:0000256" key="3">
    <source>
        <dbReference type="ARBA" id="ARBA00022729"/>
    </source>
</evidence>
<keyword evidence="2" id="KW-0964">Secreted</keyword>
<dbReference type="NCBIfam" id="TIGR01451">
    <property type="entry name" value="B_ant_repeat"/>
    <property type="match status" value="1"/>
</dbReference>
<dbReference type="Pfam" id="PF25564">
    <property type="entry name" value="DUF7933"/>
    <property type="match status" value="1"/>
</dbReference>
<dbReference type="Gene3D" id="3.10.20.320">
    <property type="entry name" value="Putative peptidoglycan bound protein (lpxtg motif)"/>
    <property type="match status" value="3"/>
</dbReference>
<evidence type="ECO:0000313" key="9">
    <source>
        <dbReference type="EMBL" id="MDM7855513.1"/>
    </source>
</evidence>
<evidence type="ECO:0000256" key="4">
    <source>
        <dbReference type="ARBA" id="ARBA00022737"/>
    </source>
</evidence>
<sequence length="712" mass="73561">MRTVRIATAAGLAAVLAGGAATAAAADPGTPGQPQAGRVVFHEDFQNAPATGLRTMLSAYVGANGETYTADPYWMNAVKANGMVLSFKSTPAAKDATGAGNGTETVAFNTLRQLAEALGKVNGSANPQTNLAISAYTQDSKTAKNPDDQVMLATNQDITLKDAQGRFLAFSVNAAATNGKNKAHPDRENPQLKFAVVRDGKEQALTSTPIDPITDSRSRVVAVTATNPQGASEPVYAGRFTSDKSFLYDGGSFGIVVRNGTSANMGNDGAFDDIEVVDVTPQLDKSFSERTATTGDSVRLTLTVTNTDELAAKAGWSFTDSLPSGLVIAENPRLTTTCDAEVTAAAGSGAIAVKDGALAAADKSCTVSVDVTSDTAGTYSNGADNITVRRGLDAPDTATVTFKDAAAGDLVVRYVDRDGNPLAPADHSTGAPGAEYTTAPKDVDGWQLVQAELPSNASGVYTDGTTTVVYVYERVPAPATGTVVAHFVDTDGNRLTDDASTSGPVDDDYATTPADVPGYHVVVVHGDETGKYVDGTVEVTYVYERDAVTPATGDVVAHYVDTKGSTLSGDVTGSGPVGDDYATKPARIPGYHVVVVQGDEKGRYVDGTIVVTYVYERDADPVKPVKPVTPVEPVKPVTPVKPMTLVKPVHPVTPKTPLVPQTHVVADPGATAPTGRLASTGSEGTALFAAIAGGLVAAGALTVLYAKRRTQQ</sequence>
<evidence type="ECO:0000256" key="6">
    <source>
        <dbReference type="SAM" id="Phobius"/>
    </source>
</evidence>
<dbReference type="InterPro" id="IPR047589">
    <property type="entry name" value="DUF11_rpt"/>
</dbReference>
<keyword evidence="6" id="KW-0812">Transmembrane</keyword>
<evidence type="ECO:0000256" key="1">
    <source>
        <dbReference type="ARBA" id="ARBA00022512"/>
    </source>
</evidence>
<evidence type="ECO:0000256" key="7">
    <source>
        <dbReference type="SAM" id="SignalP"/>
    </source>
</evidence>
<keyword evidence="4" id="KW-0677">Repeat</keyword>
<feature type="domain" description="Gram-positive cocci surface proteins LPxTG" evidence="8">
    <location>
        <begin position="677"/>
        <end position="712"/>
    </location>
</feature>
<evidence type="ECO:0000256" key="2">
    <source>
        <dbReference type="ARBA" id="ARBA00022525"/>
    </source>
</evidence>
<gene>
    <name evidence="9" type="ORF">QRT04_11285</name>
</gene>
<evidence type="ECO:0000259" key="8">
    <source>
        <dbReference type="PROSITE" id="PS50847"/>
    </source>
</evidence>
<keyword evidence="1" id="KW-0134">Cell wall</keyword>
<evidence type="ECO:0000313" key="10">
    <source>
        <dbReference type="Proteomes" id="UP001529338"/>
    </source>
</evidence>
<dbReference type="PROSITE" id="PS50847">
    <property type="entry name" value="GRAM_POS_ANCHORING"/>
    <property type="match status" value="1"/>
</dbReference>
<proteinExistence type="predicted"/>
<organism evidence="9 10">
    <name type="scientific">Cellulomonas alba</name>
    <dbReference type="NCBI Taxonomy" id="3053467"/>
    <lineage>
        <taxon>Bacteria</taxon>
        <taxon>Bacillati</taxon>
        <taxon>Actinomycetota</taxon>
        <taxon>Actinomycetes</taxon>
        <taxon>Micrococcales</taxon>
        <taxon>Cellulomonadaceae</taxon>
        <taxon>Cellulomonas</taxon>
    </lineage>
</organism>
<dbReference type="EMBL" id="JAUCGQ010000001">
    <property type="protein sequence ID" value="MDM7855513.1"/>
    <property type="molecule type" value="Genomic_DNA"/>
</dbReference>